<dbReference type="InterPro" id="IPR011990">
    <property type="entry name" value="TPR-like_helical_dom_sf"/>
</dbReference>
<evidence type="ECO:0008006" key="4">
    <source>
        <dbReference type="Google" id="ProtNLM"/>
    </source>
</evidence>
<organism evidence="2 3">
    <name type="scientific">Streptomyces flavalbus</name>
    <dbReference type="NCBI Taxonomy" id="2665155"/>
    <lineage>
        <taxon>Bacteria</taxon>
        <taxon>Bacillati</taxon>
        <taxon>Actinomycetota</taxon>
        <taxon>Actinomycetes</taxon>
        <taxon>Kitasatosporales</taxon>
        <taxon>Streptomycetaceae</taxon>
        <taxon>Streptomyces</taxon>
    </lineage>
</organism>
<comment type="caution">
    <text evidence="2">The sequence shown here is derived from an EMBL/GenBank/DDBJ whole genome shotgun (WGS) entry which is preliminary data.</text>
</comment>
<evidence type="ECO:0000313" key="2">
    <source>
        <dbReference type="EMBL" id="MFD0318072.1"/>
    </source>
</evidence>
<protein>
    <recommendedName>
        <fullName evidence="4">Tetratricopeptide repeat protein</fullName>
    </recommendedName>
</protein>
<keyword evidence="3" id="KW-1185">Reference proteome</keyword>
<dbReference type="EMBL" id="JBHTEB010000001">
    <property type="protein sequence ID" value="MFD0318072.1"/>
    <property type="molecule type" value="Genomic_DNA"/>
</dbReference>
<dbReference type="RefSeq" id="WP_381614461.1">
    <property type="nucleotide sequence ID" value="NZ_JBHTEB010000001.1"/>
</dbReference>
<evidence type="ECO:0000313" key="3">
    <source>
        <dbReference type="Proteomes" id="UP001597023"/>
    </source>
</evidence>
<dbReference type="Proteomes" id="UP001597023">
    <property type="component" value="Unassembled WGS sequence"/>
</dbReference>
<gene>
    <name evidence="2" type="ORF">ACFQZ6_28445</name>
</gene>
<reference evidence="3" key="1">
    <citation type="journal article" date="2019" name="Int. J. Syst. Evol. Microbiol.">
        <title>The Global Catalogue of Microorganisms (GCM) 10K type strain sequencing project: providing services to taxonomists for standard genome sequencing and annotation.</title>
        <authorList>
            <consortium name="The Broad Institute Genomics Platform"/>
            <consortium name="The Broad Institute Genome Sequencing Center for Infectious Disease"/>
            <person name="Wu L."/>
            <person name="Ma J."/>
        </authorList>
    </citation>
    <scope>NUCLEOTIDE SEQUENCE [LARGE SCALE GENOMIC DNA]</scope>
    <source>
        <strain evidence="3">CGMCC 4.7400</strain>
    </source>
</reference>
<keyword evidence="1" id="KW-0175">Coiled coil</keyword>
<feature type="coiled-coil region" evidence="1">
    <location>
        <begin position="273"/>
        <end position="307"/>
    </location>
</feature>
<sequence>MIDSFSAAVASAEEALRDPGGLRFTYLPSLVAFVDAVRAEESPADWGPDEVMAGVRLCRRLLELGLRGEAGRLFDELRGYLARSLITSPADVAGPANALAAVGAALGRLTDARALLHAVVQAGEAEDGLLLTTLANLAVLELGRGEPAWASRHVRSARRLLSEDNPAELREIHRVLATVNLRLARATGRRGEARLYTGLAYVVRKMIQERGGDSPEAFLAVAHLAVARAEGAVLSGDQDTLESALTALEVAVQRLAALLGADHPKVLVVRADLAAVQVEAARAARSAARLERAVGALRSVVERLETRLGPAHPRSVAALANLVTAQVESVVAAQEPGKAERTAESLARQAARSGRVLGEGHPVTRLVRASSATCRRMATGEDDGTGAGSTMLLTLRESPGEWETDSGAYRAFEEGMRELGGFPPLSEADLGIVQPRGPRPLTARQVMTAYASPEFPTALYHPDDPTRKRAGFVLDLARINQRVNPDTLSVGWRLVTRLPGAHKSY</sequence>
<name>A0ABW2WHT5_9ACTN</name>
<proteinExistence type="predicted"/>
<evidence type="ECO:0000256" key="1">
    <source>
        <dbReference type="SAM" id="Coils"/>
    </source>
</evidence>
<dbReference type="Gene3D" id="1.25.40.10">
    <property type="entry name" value="Tetratricopeptide repeat domain"/>
    <property type="match status" value="1"/>
</dbReference>
<accession>A0ABW2WHT5</accession>